<evidence type="ECO:0000313" key="2">
    <source>
        <dbReference type="EMBL" id="MFD2674160.1"/>
    </source>
</evidence>
<feature type="transmembrane region" description="Helical" evidence="1">
    <location>
        <begin position="20"/>
        <end position="41"/>
    </location>
</feature>
<keyword evidence="1" id="KW-1133">Transmembrane helix</keyword>
<gene>
    <name evidence="2" type="ORF">ACFSUQ_02445</name>
</gene>
<keyword evidence="3" id="KW-1185">Reference proteome</keyword>
<organism evidence="2 3">
    <name type="scientific">Gulosibacter bifidus</name>
    <dbReference type="NCBI Taxonomy" id="272239"/>
    <lineage>
        <taxon>Bacteria</taxon>
        <taxon>Bacillati</taxon>
        <taxon>Actinomycetota</taxon>
        <taxon>Actinomycetes</taxon>
        <taxon>Micrococcales</taxon>
        <taxon>Microbacteriaceae</taxon>
        <taxon>Gulosibacter</taxon>
    </lineage>
</organism>
<keyword evidence="1" id="KW-0812">Transmembrane</keyword>
<evidence type="ECO:0000256" key="1">
    <source>
        <dbReference type="SAM" id="Phobius"/>
    </source>
</evidence>
<dbReference type="RefSeq" id="WP_159421487.1">
    <property type="nucleotide sequence ID" value="NZ_JBHUNF010000001.1"/>
</dbReference>
<feature type="transmembrane region" description="Helical" evidence="1">
    <location>
        <begin position="163"/>
        <end position="185"/>
    </location>
</feature>
<accession>A0ABW5RHM8</accession>
<feature type="transmembrane region" description="Helical" evidence="1">
    <location>
        <begin position="79"/>
        <end position="98"/>
    </location>
</feature>
<dbReference type="Proteomes" id="UP001597453">
    <property type="component" value="Unassembled WGS sequence"/>
</dbReference>
<keyword evidence="1" id="KW-0472">Membrane</keyword>
<name>A0ABW5RHM8_9MICO</name>
<comment type="caution">
    <text evidence="2">The sequence shown here is derived from an EMBL/GenBank/DDBJ whole genome shotgun (WGS) entry which is preliminary data.</text>
</comment>
<evidence type="ECO:0000313" key="3">
    <source>
        <dbReference type="Proteomes" id="UP001597453"/>
    </source>
</evidence>
<sequence>MSDLFAAMRSFGMGGPAALVVQLIWQHLGSALAVLMVAGMATSRSGFDVLQDLLPAEAGGWVSNYQAFLASIPRADSSALIALLLVAAVFACAVKHGAGVVPGGRAPATFWIAAFHVSVCGVNWSFVICAAVVALLYFGACVLNERARFAELPTAVSVRGQVAIAFVHIAANALLIFLTTINALFGQTSPRAQLVSENNGGALPTGASVSR</sequence>
<reference evidence="3" key="1">
    <citation type="journal article" date="2019" name="Int. J. Syst. Evol. Microbiol.">
        <title>The Global Catalogue of Microorganisms (GCM) 10K type strain sequencing project: providing services to taxonomists for standard genome sequencing and annotation.</title>
        <authorList>
            <consortium name="The Broad Institute Genomics Platform"/>
            <consortium name="The Broad Institute Genome Sequencing Center for Infectious Disease"/>
            <person name="Wu L."/>
            <person name="Ma J."/>
        </authorList>
    </citation>
    <scope>NUCLEOTIDE SEQUENCE [LARGE SCALE GENOMIC DNA]</scope>
    <source>
        <strain evidence="3">TISTR 1511</strain>
    </source>
</reference>
<proteinExistence type="predicted"/>
<protein>
    <submittedName>
        <fullName evidence="2">Uncharacterized protein</fullName>
    </submittedName>
</protein>
<feature type="transmembrane region" description="Helical" evidence="1">
    <location>
        <begin position="110"/>
        <end position="143"/>
    </location>
</feature>
<dbReference type="EMBL" id="JBHUNF010000001">
    <property type="protein sequence ID" value="MFD2674160.1"/>
    <property type="molecule type" value="Genomic_DNA"/>
</dbReference>